<comment type="similarity">
    <text evidence="3">Belongs to the ArsC family.</text>
</comment>
<accession>A0A2Z5Y3H7</accession>
<gene>
    <name evidence="4" type="ORF">DAT561_1182</name>
</gene>
<dbReference type="InterPro" id="IPR006504">
    <property type="entry name" value="Tscrpt_reg_Spx/MgsR"/>
</dbReference>
<dbReference type="Gene3D" id="3.40.30.10">
    <property type="entry name" value="Glutaredoxin"/>
    <property type="match status" value="1"/>
</dbReference>
<proteinExistence type="inferred from homology"/>
<keyword evidence="1" id="KW-1015">Disulfide bond</keyword>
<dbReference type="Proteomes" id="UP000269226">
    <property type="component" value="Chromosome"/>
</dbReference>
<reference evidence="4 5" key="1">
    <citation type="submission" date="2018-01" db="EMBL/GenBank/DDBJ databases">
        <title>Whole genome sequence of Melissococcus plutonius DAT561.</title>
        <authorList>
            <person name="Okumura K."/>
            <person name="Takamatsu D."/>
            <person name="Okura M."/>
        </authorList>
    </citation>
    <scope>NUCLEOTIDE SEQUENCE [LARGE SCALE GENOMIC DNA]</scope>
    <source>
        <strain evidence="4 5">DAT561</strain>
    </source>
</reference>
<organism evidence="4 5">
    <name type="scientific">Melissococcus plutonius</name>
    <dbReference type="NCBI Taxonomy" id="33970"/>
    <lineage>
        <taxon>Bacteria</taxon>
        <taxon>Bacillati</taxon>
        <taxon>Bacillota</taxon>
        <taxon>Bacilli</taxon>
        <taxon>Lactobacillales</taxon>
        <taxon>Enterococcaceae</taxon>
        <taxon>Melissococcus</taxon>
    </lineage>
</organism>
<dbReference type="EMBL" id="AP018492">
    <property type="protein sequence ID" value="BBC61288.1"/>
    <property type="molecule type" value="Genomic_DNA"/>
</dbReference>
<dbReference type="PANTHER" id="PTHR30041">
    <property type="entry name" value="ARSENATE REDUCTASE"/>
    <property type="match status" value="1"/>
</dbReference>
<dbReference type="NCBIfam" id="TIGR01617">
    <property type="entry name" value="arsC_related"/>
    <property type="match status" value="1"/>
</dbReference>
<dbReference type="NCBIfam" id="NF002459">
    <property type="entry name" value="PRK01655.1"/>
    <property type="match status" value="1"/>
</dbReference>
<evidence type="ECO:0000313" key="4">
    <source>
        <dbReference type="EMBL" id="BBC61288.1"/>
    </source>
</evidence>
<dbReference type="PANTHER" id="PTHR30041:SF7">
    <property type="entry name" value="GLOBAL TRANSCRIPTIONAL REGULATOR SPX"/>
    <property type="match status" value="1"/>
</dbReference>
<evidence type="ECO:0000313" key="5">
    <source>
        <dbReference type="Proteomes" id="UP000269226"/>
    </source>
</evidence>
<dbReference type="GeneID" id="57043727"/>
<dbReference type="AlphaFoldDB" id="A0A2Z5Y3H7"/>
<dbReference type="RefSeq" id="WP_013773650.1">
    <property type="nucleotide sequence ID" value="NZ_AP018492.1"/>
</dbReference>
<dbReference type="InterPro" id="IPR006660">
    <property type="entry name" value="Arsenate_reductase-like"/>
</dbReference>
<dbReference type="InterPro" id="IPR036249">
    <property type="entry name" value="Thioredoxin-like_sf"/>
</dbReference>
<protein>
    <submittedName>
        <fullName evidence="4">Transcriptional regulator SpxA1a</fullName>
    </submittedName>
</protein>
<evidence type="ECO:0000256" key="2">
    <source>
        <dbReference type="ARBA" id="ARBA00023284"/>
    </source>
</evidence>
<dbReference type="CDD" id="cd03032">
    <property type="entry name" value="ArsC_Spx"/>
    <property type="match status" value="1"/>
</dbReference>
<dbReference type="Pfam" id="PF03960">
    <property type="entry name" value="ArsC"/>
    <property type="match status" value="1"/>
</dbReference>
<evidence type="ECO:0000256" key="1">
    <source>
        <dbReference type="ARBA" id="ARBA00023157"/>
    </source>
</evidence>
<dbReference type="PROSITE" id="PS51353">
    <property type="entry name" value="ARSC"/>
    <property type="match status" value="1"/>
</dbReference>
<evidence type="ECO:0000256" key="3">
    <source>
        <dbReference type="PROSITE-ProRule" id="PRU01282"/>
    </source>
</evidence>
<keyword evidence="2" id="KW-0676">Redox-active center</keyword>
<sequence length="134" mass="15637">MIKLYTTPSCTSCRKAKKWLMDHDIEFVEKNIFREPLSDDELKHILELTENGTTDIISTRSIAYQKLDIDFDALTLNELITLLKETPSLLRRPLLIDELCLNIGFNEDEIRVFLPKEVRKQELSHILLFTGMNN</sequence>
<name>A0A2Z5Y3H7_9ENTE</name>
<dbReference type="SUPFAM" id="SSF52833">
    <property type="entry name" value="Thioredoxin-like"/>
    <property type="match status" value="1"/>
</dbReference>